<keyword evidence="2" id="KW-1185">Reference proteome</keyword>
<reference evidence="1" key="1">
    <citation type="submission" date="2021-02" db="EMBL/GenBank/DDBJ databases">
        <authorList>
            <person name="Nowell W R."/>
        </authorList>
    </citation>
    <scope>NUCLEOTIDE SEQUENCE</scope>
</reference>
<accession>A0A821Y0T6</accession>
<dbReference type="AlphaFoldDB" id="A0A821Y0T6"/>
<name>A0A821Y0T6_9BILA</name>
<evidence type="ECO:0000313" key="2">
    <source>
        <dbReference type="Proteomes" id="UP000663873"/>
    </source>
</evidence>
<proteinExistence type="predicted"/>
<dbReference type="Proteomes" id="UP000663873">
    <property type="component" value="Unassembled WGS sequence"/>
</dbReference>
<protein>
    <submittedName>
        <fullName evidence="1">Uncharacterized protein</fullName>
    </submittedName>
</protein>
<dbReference type="EMBL" id="CAJOBP010092568">
    <property type="protein sequence ID" value="CAF4952116.1"/>
    <property type="molecule type" value="Genomic_DNA"/>
</dbReference>
<feature type="non-terminal residue" evidence="1">
    <location>
        <position position="80"/>
    </location>
</feature>
<gene>
    <name evidence="1" type="ORF">UJA718_LOCUS47802</name>
</gene>
<sequence>AYYNLPRVLLLIMDEQSMQIFVQEQIMKLTTFGGARDEDVLHWLQDTECIFDQVQLQSSNKYLAIQSYLGDAPLKWFRFN</sequence>
<feature type="non-terminal residue" evidence="1">
    <location>
        <position position="1"/>
    </location>
</feature>
<evidence type="ECO:0000313" key="1">
    <source>
        <dbReference type="EMBL" id="CAF4952116.1"/>
    </source>
</evidence>
<organism evidence="1 2">
    <name type="scientific">Rotaria socialis</name>
    <dbReference type="NCBI Taxonomy" id="392032"/>
    <lineage>
        <taxon>Eukaryota</taxon>
        <taxon>Metazoa</taxon>
        <taxon>Spiralia</taxon>
        <taxon>Gnathifera</taxon>
        <taxon>Rotifera</taxon>
        <taxon>Eurotatoria</taxon>
        <taxon>Bdelloidea</taxon>
        <taxon>Philodinida</taxon>
        <taxon>Philodinidae</taxon>
        <taxon>Rotaria</taxon>
    </lineage>
</organism>
<comment type="caution">
    <text evidence="1">The sequence shown here is derived from an EMBL/GenBank/DDBJ whole genome shotgun (WGS) entry which is preliminary data.</text>
</comment>